<dbReference type="RefSeq" id="WP_052881620.1">
    <property type="nucleotide sequence ID" value="NZ_CP010904.1"/>
</dbReference>
<accession>A0A0G3ECN3</accession>
<dbReference type="OrthoDB" id="9776116at2"/>
<dbReference type="Proteomes" id="UP000035268">
    <property type="component" value="Chromosome"/>
</dbReference>
<organism evidence="2 3">
    <name type="scientific">Kiritimatiella glycovorans</name>
    <dbReference type="NCBI Taxonomy" id="1307763"/>
    <lineage>
        <taxon>Bacteria</taxon>
        <taxon>Pseudomonadati</taxon>
        <taxon>Kiritimatiellota</taxon>
        <taxon>Kiritimatiellia</taxon>
        <taxon>Kiritimatiellales</taxon>
        <taxon>Kiritimatiellaceae</taxon>
        <taxon>Kiritimatiella</taxon>
    </lineage>
</organism>
<dbReference type="Gene3D" id="3.40.50.410">
    <property type="entry name" value="von Willebrand factor, type A domain"/>
    <property type="match status" value="1"/>
</dbReference>
<reference evidence="3" key="1">
    <citation type="submission" date="2015-02" db="EMBL/GenBank/DDBJ databases">
        <title>Description and complete genome sequence of the first cultured representative of the subdivision 5 of the Verrucomicrobia phylum.</title>
        <authorList>
            <person name="Spring S."/>
            <person name="Bunk B."/>
            <person name="Sproer C."/>
            <person name="Klenk H.-P."/>
        </authorList>
    </citation>
    <scope>NUCLEOTIDE SEQUENCE [LARGE SCALE GENOMIC DNA]</scope>
    <source>
        <strain evidence="3">L21-Fru-AB</strain>
    </source>
</reference>
<dbReference type="CDD" id="cd00198">
    <property type="entry name" value="vWFA"/>
    <property type="match status" value="1"/>
</dbReference>
<feature type="domain" description="DUF58" evidence="1">
    <location>
        <begin position="41"/>
        <end position="251"/>
    </location>
</feature>
<dbReference type="InterPro" id="IPR036465">
    <property type="entry name" value="vWFA_dom_sf"/>
</dbReference>
<dbReference type="PATRIC" id="fig|1609981.3.peg.1056"/>
<gene>
    <name evidence="2" type="ORF">L21SP4_01007</name>
</gene>
<name>A0A0G3ECN3_9BACT</name>
<dbReference type="KEGG" id="vbl:L21SP4_01007"/>
<sequence length="295" mass="33708" precursor="true">MPAEMEQRLRQIRLRTRYPVEHLLAGEYRSVFKGRGMDFDEIRPYEPGDDVRAIDWNVTARMGHPHLKRYVEERELAVWFVVDTSASCRCERGERTKWEVMHEIVALLTLSATRNQDRVGLILFSDRVEAIIPPRKGRPHALRLLSDLLRAEPRGRRTDPQPALEAVAHLAQRRSLVFWVSDFLFDADRDRLGPVSFRQDLVAVAVNDLREKNPPACGLVSVEDSETGDSMICVLDHANREVYGRAFDQRRAALKRELEAAGADLIECDTESNCAAELAGFFRRRMRRAANETGG</sequence>
<evidence type="ECO:0000313" key="2">
    <source>
        <dbReference type="EMBL" id="AKJ64266.1"/>
    </source>
</evidence>
<protein>
    <recommendedName>
        <fullName evidence="1">DUF58 domain-containing protein</fullName>
    </recommendedName>
</protein>
<dbReference type="AlphaFoldDB" id="A0A0G3ECN3"/>
<dbReference type="InterPro" id="IPR002881">
    <property type="entry name" value="DUF58"/>
</dbReference>
<keyword evidence="3" id="KW-1185">Reference proteome</keyword>
<dbReference type="PANTHER" id="PTHR33608">
    <property type="entry name" value="BLL2464 PROTEIN"/>
    <property type="match status" value="1"/>
</dbReference>
<dbReference type="Pfam" id="PF01882">
    <property type="entry name" value="DUF58"/>
    <property type="match status" value="1"/>
</dbReference>
<dbReference type="SUPFAM" id="SSF53300">
    <property type="entry name" value="vWA-like"/>
    <property type="match status" value="1"/>
</dbReference>
<proteinExistence type="predicted"/>
<evidence type="ECO:0000313" key="3">
    <source>
        <dbReference type="Proteomes" id="UP000035268"/>
    </source>
</evidence>
<dbReference type="STRING" id="1307763.L21SP4_01007"/>
<dbReference type="PANTHER" id="PTHR33608:SF6">
    <property type="entry name" value="BLL2464 PROTEIN"/>
    <property type="match status" value="1"/>
</dbReference>
<dbReference type="EMBL" id="CP010904">
    <property type="protein sequence ID" value="AKJ64266.1"/>
    <property type="molecule type" value="Genomic_DNA"/>
</dbReference>
<reference evidence="2 3" key="2">
    <citation type="journal article" date="2016" name="ISME J.">
        <title>Characterization of the first cultured representative of Verrucomicrobia subdivision 5 indicates the proposal of a novel phylum.</title>
        <authorList>
            <person name="Spring S."/>
            <person name="Bunk B."/>
            <person name="Sproer C."/>
            <person name="Schumann P."/>
            <person name="Rohde M."/>
            <person name="Tindall B.J."/>
            <person name="Klenk H.P."/>
        </authorList>
    </citation>
    <scope>NUCLEOTIDE SEQUENCE [LARGE SCALE GENOMIC DNA]</scope>
    <source>
        <strain evidence="2 3">L21-Fru-AB</strain>
    </source>
</reference>
<evidence type="ECO:0000259" key="1">
    <source>
        <dbReference type="Pfam" id="PF01882"/>
    </source>
</evidence>